<dbReference type="EMBL" id="FORA01000001">
    <property type="protein sequence ID" value="SFI49267.1"/>
    <property type="molecule type" value="Genomic_DNA"/>
</dbReference>
<dbReference type="InterPro" id="IPR009339">
    <property type="entry name" value="DUF998"/>
</dbReference>
<reference evidence="2 3" key="1">
    <citation type="submission" date="2016-10" db="EMBL/GenBank/DDBJ databases">
        <authorList>
            <person name="de Groot N.N."/>
        </authorList>
    </citation>
    <scope>NUCLEOTIDE SEQUENCE [LARGE SCALE GENOMIC DNA]</scope>
    <source>
        <strain evidence="2 3">DSM 19073</strain>
    </source>
</reference>
<keyword evidence="3" id="KW-1185">Reference proteome</keyword>
<protein>
    <recommendedName>
        <fullName evidence="4">DUF998 domain-containing protein</fullName>
    </recommendedName>
</protein>
<dbReference type="Proteomes" id="UP000199110">
    <property type="component" value="Unassembled WGS sequence"/>
</dbReference>
<gene>
    <name evidence="2" type="ORF">SAMN04488095_1036</name>
</gene>
<keyword evidence="1" id="KW-0812">Transmembrane</keyword>
<feature type="transmembrane region" description="Helical" evidence="1">
    <location>
        <begin position="26"/>
        <end position="48"/>
    </location>
</feature>
<sequence>MPETVHDIPADPGDPLPEHPHILTGLAWIALAGPVIFTIAILIADVVVPDHDWISDTISDLGAGRYEFIVDIGIYAYAASLIALSVGSAHAHLGGRGWTVGIFGLIATGLVVFLIGARNEYGDGDSDGWVIHSYLVWGLGLAFAVIPWSMSAGMGTIRPVLRKIARGVTVVWIPFSPVFFLMGTEFDGLYERGLGLITFVFTYALAFALLGRSRALARRLAEGN</sequence>
<keyword evidence="1" id="KW-1133">Transmembrane helix</keyword>
<dbReference type="Pfam" id="PF06197">
    <property type="entry name" value="DUF998"/>
    <property type="match status" value="1"/>
</dbReference>
<accession>A0A1I3IN56</accession>
<keyword evidence="1" id="KW-0472">Membrane</keyword>
<evidence type="ECO:0000313" key="3">
    <source>
        <dbReference type="Proteomes" id="UP000199110"/>
    </source>
</evidence>
<dbReference type="STRING" id="390807.SAMN04488095_1036"/>
<feature type="transmembrane region" description="Helical" evidence="1">
    <location>
        <begin position="68"/>
        <end position="86"/>
    </location>
</feature>
<dbReference type="AlphaFoldDB" id="A0A1I3IN56"/>
<feature type="transmembrane region" description="Helical" evidence="1">
    <location>
        <begin position="164"/>
        <end position="182"/>
    </location>
</feature>
<feature type="transmembrane region" description="Helical" evidence="1">
    <location>
        <begin position="98"/>
        <end position="117"/>
    </location>
</feature>
<dbReference type="RefSeq" id="WP_245749121.1">
    <property type="nucleotide sequence ID" value="NZ_FORA01000001.1"/>
</dbReference>
<feature type="transmembrane region" description="Helical" evidence="1">
    <location>
        <begin position="194"/>
        <end position="211"/>
    </location>
</feature>
<evidence type="ECO:0008006" key="4">
    <source>
        <dbReference type="Google" id="ProtNLM"/>
    </source>
</evidence>
<organism evidence="2 3">
    <name type="scientific">Jannaschia pohangensis</name>
    <dbReference type="NCBI Taxonomy" id="390807"/>
    <lineage>
        <taxon>Bacteria</taxon>
        <taxon>Pseudomonadati</taxon>
        <taxon>Pseudomonadota</taxon>
        <taxon>Alphaproteobacteria</taxon>
        <taxon>Rhodobacterales</taxon>
        <taxon>Roseobacteraceae</taxon>
        <taxon>Jannaschia</taxon>
    </lineage>
</organism>
<proteinExistence type="predicted"/>
<evidence type="ECO:0000313" key="2">
    <source>
        <dbReference type="EMBL" id="SFI49267.1"/>
    </source>
</evidence>
<feature type="transmembrane region" description="Helical" evidence="1">
    <location>
        <begin position="129"/>
        <end position="152"/>
    </location>
</feature>
<name>A0A1I3IN56_9RHOB</name>
<evidence type="ECO:0000256" key="1">
    <source>
        <dbReference type="SAM" id="Phobius"/>
    </source>
</evidence>